<dbReference type="AlphaFoldDB" id="A0AAW4DQY9"/>
<accession>A0AAW4DQY9</accession>
<dbReference type="NCBIfam" id="TIGR00174">
    <property type="entry name" value="miaA"/>
    <property type="match status" value="1"/>
</dbReference>
<dbReference type="HAMAP" id="MF_00185">
    <property type="entry name" value="IPP_trans"/>
    <property type="match status" value="1"/>
</dbReference>
<dbReference type="InterPro" id="IPR018022">
    <property type="entry name" value="IPT"/>
</dbReference>
<feature type="region of interest" description="Interaction with substrate tRNA" evidence="10">
    <location>
        <begin position="48"/>
        <end position="51"/>
    </location>
</feature>
<comment type="caution">
    <text evidence="10">Lacks conserved residue(s) required for the propagation of feature annotation.</text>
</comment>
<evidence type="ECO:0000256" key="1">
    <source>
        <dbReference type="ARBA" id="ARBA00001946"/>
    </source>
</evidence>
<keyword evidence="7 10" id="KW-0067">ATP-binding</keyword>
<keyword evidence="5 10" id="KW-0819">tRNA processing</keyword>
<evidence type="ECO:0000256" key="3">
    <source>
        <dbReference type="ARBA" id="ARBA00005842"/>
    </source>
</evidence>
<evidence type="ECO:0000256" key="2">
    <source>
        <dbReference type="ARBA" id="ARBA00003213"/>
    </source>
</evidence>
<comment type="similarity">
    <text evidence="3 10 13">Belongs to the IPP transferase family.</text>
</comment>
<dbReference type="EC" id="2.5.1.75" evidence="10"/>
<evidence type="ECO:0000256" key="13">
    <source>
        <dbReference type="RuleBase" id="RU003785"/>
    </source>
</evidence>
<evidence type="ECO:0000256" key="4">
    <source>
        <dbReference type="ARBA" id="ARBA00022679"/>
    </source>
</evidence>
<evidence type="ECO:0000313" key="15">
    <source>
        <dbReference type="Proteomes" id="UP001194414"/>
    </source>
</evidence>
<evidence type="ECO:0000256" key="9">
    <source>
        <dbReference type="ARBA" id="ARBA00049563"/>
    </source>
</evidence>
<feature type="binding site" evidence="10">
    <location>
        <begin position="23"/>
        <end position="30"/>
    </location>
    <ligand>
        <name>ATP</name>
        <dbReference type="ChEBI" id="CHEBI:30616"/>
    </ligand>
</feature>
<keyword evidence="8 10" id="KW-0460">Magnesium</keyword>
<dbReference type="InterPro" id="IPR039657">
    <property type="entry name" value="Dimethylallyltransferase"/>
</dbReference>
<dbReference type="GO" id="GO:0052381">
    <property type="term" value="F:tRNA dimethylallyltransferase activity"/>
    <property type="evidence" value="ECO:0007669"/>
    <property type="project" value="UniProtKB-UniRule"/>
</dbReference>
<comment type="cofactor">
    <cofactor evidence="1 10">
        <name>Mg(2+)</name>
        <dbReference type="ChEBI" id="CHEBI:18420"/>
    </cofactor>
</comment>
<evidence type="ECO:0000256" key="10">
    <source>
        <dbReference type="HAMAP-Rule" id="MF_00185"/>
    </source>
</evidence>
<feature type="site" description="Interaction with substrate tRNA" evidence="10">
    <location>
        <position position="114"/>
    </location>
</feature>
<dbReference type="Gene3D" id="3.40.50.300">
    <property type="entry name" value="P-loop containing nucleotide triphosphate hydrolases"/>
    <property type="match status" value="1"/>
</dbReference>
<dbReference type="PANTHER" id="PTHR11088:SF60">
    <property type="entry name" value="TRNA DIMETHYLALLYLTRANSFERASE"/>
    <property type="match status" value="1"/>
</dbReference>
<organism evidence="14 15">
    <name type="scientific">Lactobacillus crispatus</name>
    <dbReference type="NCBI Taxonomy" id="47770"/>
    <lineage>
        <taxon>Bacteria</taxon>
        <taxon>Bacillati</taxon>
        <taxon>Bacillota</taxon>
        <taxon>Bacilli</taxon>
        <taxon>Lactobacillales</taxon>
        <taxon>Lactobacillaceae</taxon>
        <taxon>Lactobacillus</taxon>
    </lineage>
</organism>
<comment type="function">
    <text evidence="2 10 12">Catalyzes the transfer of a dimethylallyl group onto the adenine at position 37 in tRNAs that read codons beginning with uridine, leading to the formation of N6-(dimethylallyl)adenosine (i(6)A).</text>
</comment>
<dbReference type="GO" id="GO:0005524">
    <property type="term" value="F:ATP binding"/>
    <property type="evidence" value="ECO:0007669"/>
    <property type="project" value="UniProtKB-UniRule"/>
</dbReference>
<dbReference type="GO" id="GO:0006400">
    <property type="term" value="P:tRNA modification"/>
    <property type="evidence" value="ECO:0007669"/>
    <property type="project" value="TreeGrafter"/>
</dbReference>
<protein>
    <recommendedName>
        <fullName evidence="10">tRNA dimethylallyltransferase</fullName>
        <ecNumber evidence="10">2.5.1.75</ecNumber>
    </recommendedName>
    <alternativeName>
        <fullName evidence="10">Dimethylallyl diphosphate:tRNA dimethylallyltransferase</fullName>
        <shortName evidence="10">DMAPP:tRNA dimethylallyltransferase</shortName>
        <shortName evidence="10">DMATase</shortName>
    </alternativeName>
    <alternativeName>
        <fullName evidence="10">Isopentenyl-diphosphate:tRNA isopentenyltransferase</fullName>
        <shortName evidence="10">IPP transferase</shortName>
        <shortName evidence="10">IPPT</shortName>
        <shortName evidence="10">IPTase</shortName>
    </alternativeName>
</protein>
<dbReference type="SUPFAM" id="SSF52540">
    <property type="entry name" value="P-loop containing nucleoside triphosphate hydrolases"/>
    <property type="match status" value="2"/>
</dbReference>
<evidence type="ECO:0000256" key="12">
    <source>
        <dbReference type="RuleBase" id="RU003784"/>
    </source>
</evidence>
<evidence type="ECO:0000256" key="6">
    <source>
        <dbReference type="ARBA" id="ARBA00022741"/>
    </source>
</evidence>
<keyword evidence="4 10" id="KW-0808">Transferase</keyword>
<evidence type="ECO:0000256" key="5">
    <source>
        <dbReference type="ARBA" id="ARBA00022694"/>
    </source>
</evidence>
<comment type="subunit">
    <text evidence="10">Monomer.</text>
</comment>
<feature type="binding site" evidence="10">
    <location>
        <begin position="25"/>
        <end position="30"/>
    </location>
    <ligand>
        <name>substrate</name>
    </ligand>
</feature>
<evidence type="ECO:0000313" key="14">
    <source>
        <dbReference type="EMBL" id="MBI1708460.1"/>
    </source>
</evidence>
<comment type="caution">
    <text evidence="14">The sequence shown here is derived from an EMBL/GenBank/DDBJ whole genome shotgun (WGS) entry which is preliminary data.</text>
</comment>
<evidence type="ECO:0000256" key="7">
    <source>
        <dbReference type="ARBA" id="ARBA00022840"/>
    </source>
</evidence>
<dbReference type="EMBL" id="JACCPP010000023">
    <property type="protein sequence ID" value="MBI1708460.1"/>
    <property type="molecule type" value="Genomic_DNA"/>
</dbReference>
<dbReference type="Pfam" id="PF01715">
    <property type="entry name" value="IPPT"/>
    <property type="match status" value="1"/>
</dbReference>
<sequence length="320" mass="37056">MRSFFVSKLRKVMGMKKVLAIVGPTAIGKTNLAIDLAKRLNGEIISGDSMQVYQEVAVGTAKATAEEQAQVKHYLVDTQSVFDEYSVKDFVDQATKAIEEISQKGKLPIIAGGTGFYVNALLNKMQLGEKTPEERSVSQKWENYLKEKGAEKLWQVLNEQDPKAAEKIPVANSRRTMRALTVIERTGKKFSEQQKQIEPRYDYLIIGLNSDRQEIYRRINLRVDKMMEQGMLDEAKFIYQNRAREYQVLQAIAYKEFFPYFEGQETLEHCIEDLKTASRRYAKRQLTYFRNKLPVVWFDPLDDPGCEQKILKKVKEWKNE</sequence>
<evidence type="ECO:0000256" key="8">
    <source>
        <dbReference type="ARBA" id="ARBA00022842"/>
    </source>
</evidence>
<proteinExistence type="inferred from homology"/>
<dbReference type="InterPro" id="IPR027417">
    <property type="entry name" value="P-loop_NTPase"/>
</dbReference>
<gene>
    <name evidence="10" type="primary">miaA</name>
    <name evidence="14" type="ORF">HYQ56_1444</name>
</gene>
<keyword evidence="6 10" id="KW-0547">Nucleotide-binding</keyword>
<dbReference type="Proteomes" id="UP001194414">
    <property type="component" value="Unassembled WGS sequence"/>
</dbReference>
<evidence type="ECO:0000256" key="11">
    <source>
        <dbReference type="RuleBase" id="RU003783"/>
    </source>
</evidence>
<dbReference type="Gene3D" id="1.10.20.140">
    <property type="match status" value="1"/>
</dbReference>
<reference evidence="14" key="1">
    <citation type="submission" date="2020-07" db="EMBL/GenBank/DDBJ databases">
        <title>Comparative genomics analyses of Lactobacillus crispatus isolated from different ecological niches.</title>
        <authorList>
            <person name="Mancino W."/>
            <person name="Mancabelli L."/>
            <person name="Lugli G.A."/>
            <person name="Milani C."/>
            <person name="Viappiani A."/>
            <person name="Anzalone R."/>
            <person name="Longhi G."/>
            <person name="Ventura M."/>
            <person name="Turroni F."/>
        </authorList>
    </citation>
    <scope>NUCLEOTIDE SEQUENCE</scope>
    <source>
        <strain evidence="14">LB65</strain>
    </source>
</reference>
<dbReference type="PANTHER" id="PTHR11088">
    <property type="entry name" value="TRNA DIMETHYLALLYLTRANSFERASE"/>
    <property type="match status" value="1"/>
</dbReference>
<name>A0AAW4DQY9_9LACO</name>
<comment type="catalytic activity">
    <reaction evidence="9 10 11">
        <text>adenosine(37) in tRNA + dimethylallyl diphosphate = N(6)-dimethylallyladenosine(37) in tRNA + diphosphate</text>
        <dbReference type="Rhea" id="RHEA:26482"/>
        <dbReference type="Rhea" id="RHEA-COMP:10162"/>
        <dbReference type="Rhea" id="RHEA-COMP:10375"/>
        <dbReference type="ChEBI" id="CHEBI:33019"/>
        <dbReference type="ChEBI" id="CHEBI:57623"/>
        <dbReference type="ChEBI" id="CHEBI:74411"/>
        <dbReference type="ChEBI" id="CHEBI:74415"/>
        <dbReference type="EC" id="2.5.1.75"/>
    </reaction>
</comment>